<accession>A0A562SDF7</accession>
<proteinExistence type="predicted"/>
<dbReference type="PROSITE" id="PS51194">
    <property type="entry name" value="HELICASE_CTER"/>
    <property type="match status" value="1"/>
</dbReference>
<protein>
    <submittedName>
        <fullName evidence="4">SNF2 helicase associated protein</fullName>
    </submittedName>
</protein>
<gene>
    <name evidence="4" type="ORF">IQ13_3739</name>
</gene>
<dbReference type="Proteomes" id="UP000316167">
    <property type="component" value="Unassembled WGS sequence"/>
</dbReference>
<evidence type="ECO:0000259" key="2">
    <source>
        <dbReference type="PROSITE" id="PS51192"/>
    </source>
</evidence>
<dbReference type="AlphaFoldDB" id="A0A562SDF7"/>
<sequence>MLASLQKVGNHRLTPYFCRPCFSMDNRNTKTYLLFQPKHLFTKRPMLEIRQLIKTPTGVTPGEQPLNRAHLKVYFPNLTDEGIKTLLGFSKWEWQKTEADIVGQSQYIKDEKERALMQKKAMTRKLQSMISAVRQLQGVEFYHPAAQTVKCVFYAYPVELAFHATTNEEQYQLEVYVVKGKERMPLSAFKRYHFLVETESCYYQLTSKSHDAIEWLQQQDATKWTTNDPAAFEQVLNKLREWELKVDASVIAKGEELIAEPQPQVMLSELNNTFLKLEPRFVYDGYVVDGPFEEITKQTSGDKTISIVRHKQKEVELVGFLRSLHEKFTNQSNGFFYLNFAEAQKKGWFLKVYHKLLELNIDLLGIDLMKHFRYSPHIAETVISKQEVEGNWICVAMTVKFGKEAIPLNYLQKSLMNGQKAVMLKDGSLGVLGEEWLKQYGMMIRHGKVRKEELLVPKWLLMSEATGETSADASIQTDISATWYSKWKQWEKQEAPLYALPKGLTVQQLRPYQQKGYEWLRLLSEIGGSGCLADDMGLGKTLQTITFLLHKIEEQPTDQHLVVAPASLLYNWQKELEKFAPDVKAVVFHGAGRDEEELKDETNRIIITSYGTLRQDVELLQTIPWNTVVVDESQNIKNPSAQITKATWQLVAKTKIALSGTPVMNGTGDLFSQMHFLLPGLLGSNEFFRREYAIPIEQKADAEKAAALQKLIRPFVLRRTKEQAAPDLPAKTESILWCEMEADQRAAYESIKENVRGNILMDISENGLNKGKMSVLAGLTKLRQICNSCELVTDEDVFAYDSIKTKVLIDELKTIIPQHRALVFSQFTSMLDLLERDLQKEGIKYIRLDGQTKIAERQELVSEFQKEASDVAVFLLSLKAGNAGLTLTAADYVFLFDPWWNTAVENQAIDRTHRIGQQSHVFAYRMICKDSIEEKIMKMAAGKKKLAEDLITAEEGFVKSLTLDDIKYLLE</sequence>
<keyword evidence="5" id="KW-1185">Reference proteome</keyword>
<dbReference type="PROSITE" id="PS51192">
    <property type="entry name" value="HELICASE_ATP_BIND_1"/>
    <property type="match status" value="1"/>
</dbReference>
<dbReference type="GO" id="GO:0016787">
    <property type="term" value="F:hydrolase activity"/>
    <property type="evidence" value="ECO:0007669"/>
    <property type="project" value="UniProtKB-KW"/>
</dbReference>
<dbReference type="Pfam" id="PF00176">
    <property type="entry name" value="SNF2-rel_dom"/>
    <property type="match status" value="1"/>
</dbReference>
<dbReference type="SMART" id="SM00490">
    <property type="entry name" value="HELICc"/>
    <property type="match status" value="1"/>
</dbReference>
<dbReference type="InterPro" id="IPR014001">
    <property type="entry name" value="Helicase_ATP-bd"/>
</dbReference>
<dbReference type="SMART" id="SM00487">
    <property type="entry name" value="DEXDc"/>
    <property type="match status" value="1"/>
</dbReference>
<dbReference type="Gene3D" id="3.40.50.300">
    <property type="entry name" value="P-loop containing nucleotide triphosphate hydrolases"/>
    <property type="match status" value="1"/>
</dbReference>
<dbReference type="InterPro" id="IPR000330">
    <property type="entry name" value="SNF2_N"/>
</dbReference>
<dbReference type="Gene3D" id="3.40.50.10810">
    <property type="entry name" value="Tandem AAA-ATPase domain"/>
    <property type="match status" value="1"/>
</dbReference>
<dbReference type="Pfam" id="PF00271">
    <property type="entry name" value="Helicase_C"/>
    <property type="match status" value="1"/>
</dbReference>
<evidence type="ECO:0000256" key="1">
    <source>
        <dbReference type="ARBA" id="ARBA00022801"/>
    </source>
</evidence>
<dbReference type="InterPro" id="IPR049730">
    <property type="entry name" value="SNF2/RAD54-like_C"/>
</dbReference>
<name>A0A562SDF7_9BACT</name>
<dbReference type="CDD" id="cd18793">
    <property type="entry name" value="SF2_C_SNF"/>
    <property type="match status" value="1"/>
</dbReference>
<evidence type="ECO:0000259" key="3">
    <source>
        <dbReference type="PROSITE" id="PS51194"/>
    </source>
</evidence>
<dbReference type="GO" id="GO:0005524">
    <property type="term" value="F:ATP binding"/>
    <property type="evidence" value="ECO:0007669"/>
    <property type="project" value="InterPro"/>
</dbReference>
<dbReference type="SUPFAM" id="SSF52540">
    <property type="entry name" value="P-loop containing nucleoside triphosphate hydrolases"/>
    <property type="match status" value="2"/>
</dbReference>
<evidence type="ECO:0000313" key="5">
    <source>
        <dbReference type="Proteomes" id="UP000316167"/>
    </source>
</evidence>
<dbReference type="PANTHER" id="PTHR10799">
    <property type="entry name" value="SNF2/RAD54 HELICASE FAMILY"/>
    <property type="match status" value="1"/>
</dbReference>
<keyword evidence="1" id="KW-0378">Hydrolase</keyword>
<dbReference type="CDD" id="cd18012">
    <property type="entry name" value="DEXQc_arch_SWI2_SNF2"/>
    <property type="match status" value="1"/>
</dbReference>
<reference evidence="4 5" key="1">
    <citation type="journal article" date="2015" name="Stand. Genomic Sci.">
        <title>Genomic Encyclopedia of Bacterial and Archaeal Type Strains, Phase III: the genomes of soil and plant-associated and newly described type strains.</title>
        <authorList>
            <person name="Whitman W.B."/>
            <person name="Woyke T."/>
            <person name="Klenk H.P."/>
            <person name="Zhou Y."/>
            <person name="Lilburn T.G."/>
            <person name="Beck B.J."/>
            <person name="De Vos P."/>
            <person name="Vandamme P."/>
            <person name="Eisen J.A."/>
            <person name="Garrity G."/>
            <person name="Hugenholtz P."/>
            <person name="Kyrpides N.C."/>
        </authorList>
    </citation>
    <scope>NUCLEOTIDE SEQUENCE [LARGE SCALE GENOMIC DNA]</scope>
    <source>
        <strain evidence="4 5">CGMCC 1.7271</strain>
    </source>
</reference>
<dbReference type="EMBL" id="VLLE01000006">
    <property type="protein sequence ID" value="TWI79335.1"/>
    <property type="molecule type" value="Genomic_DNA"/>
</dbReference>
<dbReference type="InterPro" id="IPR001650">
    <property type="entry name" value="Helicase_C-like"/>
</dbReference>
<feature type="domain" description="Helicase ATP-binding" evidence="2">
    <location>
        <begin position="521"/>
        <end position="680"/>
    </location>
</feature>
<feature type="domain" description="Helicase C-terminal" evidence="3">
    <location>
        <begin position="808"/>
        <end position="971"/>
    </location>
</feature>
<organism evidence="4 5">
    <name type="scientific">Lacibacter cauensis</name>
    <dbReference type="NCBI Taxonomy" id="510947"/>
    <lineage>
        <taxon>Bacteria</taxon>
        <taxon>Pseudomonadati</taxon>
        <taxon>Bacteroidota</taxon>
        <taxon>Chitinophagia</taxon>
        <taxon>Chitinophagales</taxon>
        <taxon>Chitinophagaceae</taxon>
        <taxon>Lacibacter</taxon>
    </lineage>
</organism>
<dbReference type="InterPro" id="IPR027417">
    <property type="entry name" value="P-loop_NTPase"/>
</dbReference>
<dbReference type="InterPro" id="IPR038718">
    <property type="entry name" value="SNF2-like_sf"/>
</dbReference>
<comment type="caution">
    <text evidence="4">The sequence shown here is derived from an EMBL/GenBank/DDBJ whole genome shotgun (WGS) entry which is preliminary data.</text>
</comment>
<evidence type="ECO:0000313" key="4">
    <source>
        <dbReference type="EMBL" id="TWI79335.1"/>
    </source>
</evidence>